<gene>
    <name evidence="4" type="ORF">DUNSADRAFT_2459</name>
</gene>
<comment type="caution">
    <text evidence="4">The sequence shown here is derived from an EMBL/GenBank/DDBJ whole genome shotgun (WGS) entry which is preliminary data.</text>
</comment>
<dbReference type="PROSITE" id="PS50222">
    <property type="entry name" value="EF_HAND_2"/>
    <property type="match status" value="1"/>
</dbReference>
<dbReference type="Proteomes" id="UP000815325">
    <property type="component" value="Unassembled WGS sequence"/>
</dbReference>
<evidence type="ECO:0000313" key="4">
    <source>
        <dbReference type="EMBL" id="KAF5826642.1"/>
    </source>
</evidence>
<feature type="domain" description="EF-hand" evidence="3">
    <location>
        <begin position="39"/>
        <end position="74"/>
    </location>
</feature>
<dbReference type="EMBL" id="MU070794">
    <property type="protein sequence ID" value="KAF5826642.1"/>
    <property type="molecule type" value="Genomic_DNA"/>
</dbReference>
<evidence type="ECO:0000313" key="5">
    <source>
        <dbReference type="Proteomes" id="UP000815325"/>
    </source>
</evidence>
<accession>A0ABQ7FWD0</accession>
<keyword evidence="2" id="KW-0472">Membrane</keyword>
<reference evidence="4" key="1">
    <citation type="submission" date="2017-08" db="EMBL/GenBank/DDBJ databases">
        <authorList>
            <person name="Polle J.E."/>
            <person name="Barry K."/>
            <person name="Cushman J."/>
            <person name="Schmutz J."/>
            <person name="Tran D."/>
            <person name="Hathwaick L.T."/>
            <person name="Yim W.C."/>
            <person name="Jenkins J."/>
            <person name="Mckie-Krisberg Z.M."/>
            <person name="Prochnik S."/>
            <person name="Lindquist E."/>
            <person name="Dockter R.B."/>
            <person name="Adam C."/>
            <person name="Molina H."/>
            <person name="Bunkerborg J."/>
            <person name="Jin E."/>
            <person name="Buchheim M."/>
            <person name="Magnuson J."/>
        </authorList>
    </citation>
    <scope>NUCLEOTIDE SEQUENCE</scope>
    <source>
        <strain evidence="4">CCAP 19/18</strain>
    </source>
</reference>
<keyword evidence="2" id="KW-1133">Transmembrane helix</keyword>
<sequence length="319" mass="35348">MAERERKPGVTIAKEEADETASEVETRRGAFHVSAITKGFSGTLRRRVESLDKDGDGTIDLLELQETLKADYRTHKANKQLKVIILFIFGTLLLSIGATCGTTYAMVSFLKDSEVSDEGVLRSTKSHGPVRTGAARGSVSTSRVDIGAASTAGVRLRRLHQSGNITEAERAPCLNDCPVASTSCTQANKWFDMLKEDTTESDVMFKVSTYKTNIVKVRAYEWSVRPATILGYDTDHLGEIRLLHILSTVRPRSSQSLIRTALAWLLRAKLLQSNQPATINLLPRTLLQHGVCLQASCHQIKITPWLPLMVTWSCLHWDL</sequence>
<keyword evidence="5" id="KW-1185">Reference proteome</keyword>
<feature type="region of interest" description="Disordered" evidence="1">
    <location>
        <begin position="1"/>
        <end position="24"/>
    </location>
</feature>
<evidence type="ECO:0000256" key="1">
    <source>
        <dbReference type="SAM" id="MobiDB-lite"/>
    </source>
</evidence>
<proteinExistence type="predicted"/>
<keyword evidence="2" id="KW-0812">Transmembrane</keyword>
<evidence type="ECO:0000256" key="2">
    <source>
        <dbReference type="SAM" id="Phobius"/>
    </source>
</evidence>
<name>A0ABQ7FWD0_DUNSA</name>
<evidence type="ECO:0000259" key="3">
    <source>
        <dbReference type="PROSITE" id="PS50222"/>
    </source>
</evidence>
<protein>
    <recommendedName>
        <fullName evidence="3">EF-hand domain-containing protein</fullName>
    </recommendedName>
</protein>
<dbReference type="InterPro" id="IPR018247">
    <property type="entry name" value="EF_Hand_1_Ca_BS"/>
</dbReference>
<organism evidence="4 5">
    <name type="scientific">Dunaliella salina</name>
    <name type="common">Green alga</name>
    <name type="synonym">Protococcus salinus</name>
    <dbReference type="NCBI Taxonomy" id="3046"/>
    <lineage>
        <taxon>Eukaryota</taxon>
        <taxon>Viridiplantae</taxon>
        <taxon>Chlorophyta</taxon>
        <taxon>core chlorophytes</taxon>
        <taxon>Chlorophyceae</taxon>
        <taxon>CS clade</taxon>
        <taxon>Chlamydomonadales</taxon>
        <taxon>Dunaliellaceae</taxon>
        <taxon>Dunaliella</taxon>
    </lineage>
</organism>
<dbReference type="PROSITE" id="PS00018">
    <property type="entry name" value="EF_HAND_1"/>
    <property type="match status" value="1"/>
</dbReference>
<feature type="transmembrane region" description="Helical" evidence="2">
    <location>
        <begin position="83"/>
        <end position="107"/>
    </location>
</feature>
<dbReference type="InterPro" id="IPR002048">
    <property type="entry name" value="EF_hand_dom"/>
</dbReference>